<keyword evidence="1" id="KW-1133">Transmembrane helix</keyword>
<accession>A0A2P8DCK7</accession>
<feature type="transmembrane region" description="Helical" evidence="1">
    <location>
        <begin position="67"/>
        <end position="91"/>
    </location>
</feature>
<evidence type="ECO:0000256" key="1">
    <source>
        <dbReference type="SAM" id="Phobius"/>
    </source>
</evidence>
<name>A0A2P8DCK7_9BACT</name>
<comment type="caution">
    <text evidence="2">The sequence shown here is derived from an EMBL/GenBank/DDBJ whole genome shotgun (WGS) entry which is preliminary data.</text>
</comment>
<dbReference type="AlphaFoldDB" id="A0A2P8DCK7"/>
<reference evidence="2 3" key="1">
    <citation type="submission" date="2018-03" db="EMBL/GenBank/DDBJ databases">
        <title>Genomic Encyclopedia of Type Strains, Phase III (KMG-III): the genomes of soil and plant-associated and newly described type strains.</title>
        <authorList>
            <person name="Whitman W."/>
        </authorList>
    </citation>
    <scope>NUCLEOTIDE SEQUENCE [LARGE SCALE GENOMIC DNA]</scope>
    <source>
        <strain evidence="2 3">CGMCC 1.12700</strain>
    </source>
</reference>
<evidence type="ECO:0000313" key="2">
    <source>
        <dbReference type="EMBL" id="PSK94961.1"/>
    </source>
</evidence>
<dbReference type="EMBL" id="PYGD01000001">
    <property type="protein sequence ID" value="PSK94961.1"/>
    <property type="molecule type" value="Genomic_DNA"/>
</dbReference>
<sequence>MCAQKPHAAPGLMSSVLRNKCPKCRQGNLFLSSNPYNLKKITAMPEQCPVCGQAMEPEIGFYYGTGYVSYGLSILFCALSFILWVLLIGISLKDNRIFWWLGINIALMILVQPILMRMSRSIWIAFFVKYDPKYSMGLKYS</sequence>
<keyword evidence="1" id="KW-0812">Transmembrane</keyword>
<protein>
    <recommendedName>
        <fullName evidence="4">DUF983 domain-containing protein</fullName>
    </recommendedName>
</protein>
<evidence type="ECO:0008006" key="4">
    <source>
        <dbReference type="Google" id="ProtNLM"/>
    </source>
</evidence>
<keyword evidence="1" id="KW-0472">Membrane</keyword>
<organism evidence="2 3">
    <name type="scientific">Taibaiella chishuiensis</name>
    <dbReference type="NCBI Taxonomy" id="1434707"/>
    <lineage>
        <taxon>Bacteria</taxon>
        <taxon>Pseudomonadati</taxon>
        <taxon>Bacteroidota</taxon>
        <taxon>Chitinophagia</taxon>
        <taxon>Chitinophagales</taxon>
        <taxon>Chitinophagaceae</taxon>
        <taxon>Taibaiella</taxon>
    </lineage>
</organism>
<dbReference type="Proteomes" id="UP000240572">
    <property type="component" value="Unassembled WGS sequence"/>
</dbReference>
<gene>
    <name evidence="2" type="ORF">B0I18_1011124</name>
</gene>
<dbReference type="OrthoDB" id="9790326at2"/>
<feature type="transmembrane region" description="Helical" evidence="1">
    <location>
        <begin position="97"/>
        <end position="115"/>
    </location>
</feature>
<proteinExistence type="predicted"/>
<evidence type="ECO:0000313" key="3">
    <source>
        <dbReference type="Proteomes" id="UP000240572"/>
    </source>
</evidence>
<dbReference type="RefSeq" id="WP_106521639.1">
    <property type="nucleotide sequence ID" value="NZ_PYGD01000001.1"/>
</dbReference>
<keyword evidence="3" id="KW-1185">Reference proteome</keyword>